<dbReference type="PANTHER" id="PTHR33164:SF64">
    <property type="entry name" value="TRANSCRIPTIONAL REGULATOR SLYA"/>
    <property type="match status" value="1"/>
</dbReference>
<geneLocation type="plasmid" evidence="5 6">
    <name>pSA1</name>
</geneLocation>
<evidence type="ECO:0000256" key="3">
    <source>
        <dbReference type="ARBA" id="ARBA00023163"/>
    </source>
</evidence>
<keyword evidence="6" id="KW-1185">Reference proteome</keyword>
<dbReference type="InterPro" id="IPR039422">
    <property type="entry name" value="MarR/SlyA-like"/>
</dbReference>
<dbReference type="OrthoDB" id="582199at2"/>
<dbReference type="AlphaFoldDB" id="A0A1D8A9R5"/>
<dbReference type="InterPro" id="IPR000835">
    <property type="entry name" value="HTH_MarR-typ"/>
</dbReference>
<name>A0A1D8A9R5_9SPHN</name>
<evidence type="ECO:0000256" key="1">
    <source>
        <dbReference type="ARBA" id="ARBA00023015"/>
    </source>
</evidence>
<gene>
    <name evidence="5" type="ORF">BES08_18315</name>
</gene>
<dbReference type="PROSITE" id="PS50995">
    <property type="entry name" value="HTH_MARR_2"/>
    <property type="match status" value="1"/>
</dbReference>
<dbReference type="SUPFAM" id="SSF46785">
    <property type="entry name" value="Winged helix' DNA-binding domain"/>
    <property type="match status" value="1"/>
</dbReference>
<dbReference type="PANTHER" id="PTHR33164">
    <property type="entry name" value="TRANSCRIPTIONAL REGULATOR, MARR FAMILY"/>
    <property type="match status" value="1"/>
</dbReference>
<evidence type="ECO:0000313" key="5">
    <source>
        <dbReference type="EMBL" id="AOR78868.1"/>
    </source>
</evidence>
<keyword evidence="1" id="KW-0805">Transcription regulation</keyword>
<evidence type="ECO:0000256" key="2">
    <source>
        <dbReference type="ARBA" id="ARBA00023125"/>
    </source>
</evidence>
<accession>A0A1D8A9R5</accession>
<dbReference type="Pfam" id="PF12802">
    <property type="entry name" value="MarR_2"/>
    <property type="match status" value="1"/>
</dbReference>
<feature type="domain" description="HTH marR-type" evidence="4">
    <location>
        <begin position="33"/>
        <end position="165"/>
    </location>
</feature>
<dbReference type="Gene3D" id="1.10.10.10">
    <property type="entry name" value="Winged helix-like DNA-binding domain superfamily/Winged helix DNA-binding domain"/>
    <property type="match status" value="1"/>
</dbReference>
<dbReference type="KEGG" id="nre:BES08_18315"/>
<reference evidence="6" key="1">
    <citation type="journal article" date="2017" name="J. Biotechnol.">
        <title>Complete genome sequence of Novosphingobium resinovorum SA1, a versatile xenobiotic-degrading bacterium capable of utilizing sulfanilic acid.</title>
        <authorList>
            <person name="Hegedus B."/>
            <person name="Kos P.B."/>
            <person name="Balint B."/>
            <person name="Maroti G."/>
            <person name="Gan H.M."/>
            <person name="Perei K."/>
            <person name="Rakhely G."/>
        </authorList>
    </citation>
    <scope>NUCLEOTIDE SEQUENCE [LARGE SCALE GENOMIC DNA]</scope>
    <source>
        <strain evidence="6">SA1</strain>
    </source>
</reference>
<keyword evidence="5" id="KW-0614">Plasmid</keyword>
<dbReference type="GO" id="GO:0003700">
    <property type="term" value="F:DNA-binding transcription factor activity"/>
    <property type="evidence" value="ECO:0007669"/>
    <property type="project" value="InterPro"/>
</dbReference>
<keyword evidence="3" id="KW-0804">Transcription</keyword>
<organism evidence="5 6">
    <name type="scientific">Novosphingobium resinovorum</name>
    <dbReference type="NCBI Taxonomy" id="158500"/>
    <lineage>
        <taxon>Bacteria</taxon>
        <taxon>Pseudomonadati</taxon>
        <taxon>Pseudomonadota</taxon>
        <taxon>Alphaproteobacteria</taxon>
        <taxon>Sphingomonadales</taxon>
        <taxon>Sphingomonadaceae</taxon>
        <taxon>Novosphingobium</taxon>
    </lineage>
</organism>
<sequence length="183" mass="19939">METRLPLDARAIADSAEGSTSGVSSVPKNLDSNLRFGFLIHDVSRMRRIVVDRALKPLGITRSQWWVLAFLSRRDGMTQTALAADLDLTKVAIGGLVDRMEGGGFVERRADERDARARRIYLTKAGQKLVATIREAVDAVEADIMSVVEDEELEGASGVLLKVKTRLIELIGSDAEGAGDIEM</sequence>
<protein>
    <recommendedName>
        <fullName evidence="4">HTH marR-type domain-containing protein</fullName>
    </recommendedName>
</protein>
<dbReference type="InterPro" id="IPR036390">
    <property type="entry name" value="WH_DNA-bd_sf"/>
</dbReference>
<keyword evidence="2" id="KW-0238">DNA-binding</keyword>
<evidence type="ECO:0000259" key="4">
    <source>
        <dbReference type="PROSITE" id="PS50995"/>
    </source>
</evidence>
<dbReference type="PRINTS" id="PR00598">
    <property type="entry name" value="HTHMARR"/>
</dbReference>
<evidence type="ECO:0000313" key="6">
    <source>
        <dbReference type="Proteomes" id="UP000094626"/>
    </source>
</evidence>
<dbReference type="EMBL" id="CP017076">
    <property type="protein sequence ID" value="AOR78868.1"/>
    <property type="molecule type" value="Genomic_DNA"/>
</dbReference>
<dbReference type="GO" id="GO:0003677">
    <property type="term" value="F:DNA binding"/>
    <property type="evidence" value="ECO:0007669"/>
    <property type="project" value="UniProtKB-KW"/>
</dbReference>
<dbReference type="Proteomes" id="UP000094626">
    <property type="component" value="Plasmid pSA1"/>
</dbReference>
<dbReference type="SMART" id="SM00347">
    <property type="entry name" value="HTH_MARR"/>
    <property type="match status" value="1"/>
</dbReference>
<dbReference type="InterPro" id="IPR036388">
    <property type="entry name" value="WH-like_DNA-bd_sf"/>
</dbReference>
<proteinExistence type="predicted"/>
<dbReference type="GO" id="GO:0006950">
    <property type="term" value="P:response to stress"/>
    <property type="evidence" value="ECO:0007669"/>
    <property type="project" value="TreeGrafter"/>
</dbReference>